<dbReference type="AlphaFoldDB" id="A0A9P4YEI0"/>
<reference evidence="2" key="1">
    <citation type="journal article" date="2020" name="Phytopathology">
        <title>Genome sequence of the chestnut blight fungus Cryphonectria parasitica EP155: A fundamental resource for an archetypical invasive plant pathogen.</title>
        <authorList>
            <person name="Crouch J.A."/>
            <person name="Dawe A."/>
            <person name="Aerts A."/>
            <person name="Barry K."/>
            <person name="Churchill A.C.L."/>
            <person name="Grimwood J."/>
            <person name="Hillman B."/>
            <person name="Milgroom M.G."/>
            <person name="Pangilinan J."/>
            <person name="Smith M."/>
            <person name="Salamov A."/>
            <person name="Schmutz J."/>
            <person name="Yadav J."/>
            <person name="Grigoriev I.V."/>
            <person name="Nuss D."/>
        </authorList>
    </citation>
    <scope>NUCLEOTIDE SEQUENCE</scope>
    <source>
        <strain evidence="2">EP155</strain>
    </source>
</reference>
<accession>A0A9P4YEI0</accession>
<gene>
    <name evidence="2" type="ORF">M406DRAFT_105757</name>
</gene>
<dbReference type="PANTHER" id="PTHR42057:SF2">
    <property type="entry name" value="F-BOX DOMAIN PROTEIN (AFU_ORTHOLOGUE AFUA_4G00200)-RELATED"/>
    <property type="match status" value="1"/>
</dbReference>
<evidence type="ECO:0000313" key="2">
    <source>
        <dbReference type="EMBL" id="KAF3771400.1"/>
    </source>
</evidence>
<keyword evidence="3" id="KW-1185">Reference proteome</keyword>
<dbReference type="PANTHER" id="PTHR42057">
    <property type="entry name" value="F-BOX DOMAIN PROTEIN (AFU_ORTHOLOGUE AFUA_4G00200)"/>
    <property type="match status" value="1"/>
</dbReference>
<dbReference type="GeneID" id="63832294"/>
<evidence type="ECO:0000313" key="3">
    <source>
        <dbReference type="Proteomes" id="UP000803844"/>
    </source>
</evidence>
<sequence length="507" mass="58189">MPTIPDDVLRHIYTLLDYSTLLNCRFLSRDSALPATALAFRHVRLETSGDVLPFIKISKSEHLRCWVREVTVDASRPPQAWQCSGSEEALLQHGLFILTLPRLRLFSRMLVLNVRLQLDLPERFPPPDNLVHETSALLPYQSLQSRILDTIFKCIIGRWTKLAQKNWQDYWLAWFDSRASLFQPEKVQRHRLVDVLEPMSFPDQSIPLTTLTLSNLPDIVEVDLHSSQIFQDFLNSQTLTALKILVAVREEDRLAVEPFLQPEKFDLFENFPSTWLAPPLASNLTNLSLYCHGYFGWAPKLDLRRVMAGHTHSCAFPNLRVLALGRYVLSHEWQITWIASLGAENGHGGLQELYLDDCPIIWRGRTRGPMDETIDTLGSLKLDNHGYPIRGMLTGESSLDNIWDMATKDFGLRWSTVLGRWAREMQFLRAFRMGSGDWSGENADLVAMARTKDLNVDINRTTTTYKAWKRRSYDTVHLNYDKPSLHECLQLNRGPPEDATSLLRHGV</sequence>
<dbReference type="RefSeq" id="XP_040782361.1">
    <property type="nucleotide sequence ID" value="XM_040915165.1"/>
</dbReference>
<feature type="non-terminal residue" evidence="2">
    <location>
        <position position="507"/>
    </location>
</feature>
<protein>
    <recommendedName>
        <fullName evidence="1">F-box domain-containing protein</fullName>
    </recommendedName>
</protein>
<dbReference type="InterPro" id="IPR001810">
    <property type="entry name" value="F-box_dom"/>
</dbReference>
<dbReference type="Proteomes" id="UP000803844">
    <property type="component" value="Unassembled WGS sequence"/>
</dbReference>
<evidence type="ECO:0000259" key="1">
    <source>
        <dbReference type="PROSITE" id="PS50181"/>
    </source>
</evidence>
<organism evidence="2 3">
    <name type="scientific">Cryphonectria parasitica (strain ATCC 38755 / EP155)</name>
    <dbReference type="NCBI Taxonomy" id="660469"/>
    <lineage>
        <taxon>Eukaryota</taxon>
        <taxon>Fungi</taxon>
        <taxon>Dikarya</taxon>
        <taxon>Ascomycota</taxon>
        <taxon>Pezizomycotina</taxon>
        <taxon>Sordariomycetes</taxon>
        <taxon>Sordariomycetidae</taxon>
        <taxon>Diaporthales</taxon>
        <taxon>Cryphonectriaceae</taxon>
        <taxon>Cryphonectria-Endothia species complex</taxon>
        <taxon>Cryphonectria</taxon>
    </lineage>
</organism>
<comment type="caution">
    <text evidence="2">The sequence shown here is derived from an EMBL/GenBank/DDBJ whole genome shotgun (WGS) entry which is preliminary data.</text>
</comment>
<dbReference type="OrthoDB" id="3140657at2759"/>
<dbReference type="PROSITE" id="PS50181">
    <property type="entry name" value="FBOX"/>
    <property type="match status" value="1"/>
</dbReference>
<proteinExistence type="predicted"/>
<name>A0A9P4YEI0_CRYP1</name>
<dbReference type="EMBL" id="MU032344">
    <property type="protein sequence ID" value="KAF3771400.1"/>
    <property type="molecule type" value="Genomic_DNA"/>
</dbReference>
<feature type="domain" description="F-box" evidence="1">
    <location>
        <begin position="1"/>
        <end position="43"/>
    </location>
</feature>